<evidence type="ECO:0000256" key="2">
    <source>
        <dbReference type="ARBA" id="ARBA00008473"/>
    </source>
</evidence>
<keyword evidence="3 9" id="KW-0813">Transport</keyword>
<sequence length="224" mass="25206">MSSTFPQTRAQAVALEQQTDTALLSYASFAQSTSSSATAEELSLERQVDTLLHKRDEIIGILTRTLESDKTLPASKVSQLARHKELLTNHWRDFGRIRGSIQQERNRMNLLFSVRSDIEAHQKRTESHNDTHLDEDQYMMGESRRVGDANGVADRLLAQAYETREELWRQRGVLGSASSRLGGVISTIPGINVVVKKINTRRKRDAAILSGLITLCILLLWFTT</sequence>
<reference evidence="12" key="1">
    <citation type="submission" date="2016-05" db="EMBL/GenBank/DDBJ databases">
        <title>Comparative genomics of biotechnologically important yeasts.</title>
        <authorList>
            <consortium name="DOE Joint Genome Institute"/>
            <person name="Riley R."/>
            <person name="Haridas S."/>
            <person name="Wolfe K.H."/>
            <person name="Lopes M.R."/>
            <person name="Hittinger C.T."/>
            <person name="Goker M."/>
            <person name="Salamov A."/>
            <person name="Wisecaver J."/>
            <person name="Long T.M."/>
            <person name="Aerts A.L."/>
            <person name="Barry K."/>
            <person name="Choi C."/>
            <person name="Clum A."/>
            <person name="Coughlan A.Y."/>
            <person name="Deshpande S."/>
            <person name="Douglass A.P."/>
            <person name="Hanson S.J."/>
            <person name="Klenk H.-P."/>
            <person name="Labutti K."/>
            <person name="Lapidus A."/>
            <person name="Lindquist E."/>
            <person name="Lipzen A."/>
            <person name="Meier-Kolthoff J.P."/>
            <person name="Ohm R.A."/>
            <person name="Otillar R.P."/>
            <person name="Pangilinan J."/>
            <person name="Peng Y."/>
            <person name="Rokas A."/>
            <person name="Rosa C.A."/>
            <person name="Scheuner C."/>
            <person name="Sibirny A.A."/>
            <person name="Slot J.C."/>
            <person name="Stielow J.B."/>
            <person name="Sun H."/>
            <person name="Kurtzman C.P."/>
            <person name="Blackwell M."/>
            <person name="Grigoriev I.V."/>
            <person name="Jeffries T.W."/>
        </authorList>
    </citation>
    <scope>NUCLEOTIDE SEQUENCE [LARGE SCALE GENOMIC DNA]</scope>
    <source>
        <strain evidence="12">NRRL Y-12698</strain>
    </source>
</reference>
<keyword evidence="9" id="KW-0931">ER-Golgi transport</keyword>
<dbReference type="RefSeq" id="XP_018986130.1">
    <property type="nucleotide sequence ID" value="XM_019132634.1"/>
</dbReference>
<dbReference type="GO" id="GO:0006906">
    <property type="term" value="P:vesicle fusion"/>
    <property type="evidence" value="ECO:0007669"/>
    <property type="project" value="EnsemblFungi"/>
</dbReference>
<comment type="similarity">
    <text evidence="2 9">Belongs to the GOSR1 family.</text>
</comment>
<dbReference type="GO" id="GO:0005797">
    <property type="term" value="C:Golgi medial cisterna"/>
    <property type="evidence" value="ECO:0007669"/>
    <property type="project" value="EnsemblFungi"/>
</dbReference>
<proteinExistence type="inferred from homology"/>
<dbReference type="GO" id="GO:0031201">
    <property type="term" value="C:SNARE complex"/>
    <property type="evidence" value="ECO:0007669"/>
    <property type="project" value="EnsemblFungi"/>
</dbReference>
<dbReference type="Pfam" id="PF12352">
    <property type="entry name" value="V-SNARE_C"/>
    <property type="match status" value="1"/>
</dbReference>
<dbReference type="GO" id="GO:0005801">
    <property type="term" value="C:cis-Golgi network"/>
    <property type="evidence" value="ECO:0007669"/>
    <property type="project" value="InterPro"/>
</dbReference>
<organism evidence="11 12">
    <name type="scientific">Babjeviella inositovora NRRL Y-12698</name>
    <dbReference type="NCBI Taxonomy" id="984486"/>
    <lineage>
        <taxon>Eukaryota</taxon>
        <taxon>Fungi</taxon>
        <taxon>Dikarya</taxon>
        <taxon>Ascomycota</taxon>
        <taxon>Saccharomycotina</taxon>
        <taxon>Pichiomycetes</taxon>
        <taxon>Serinales incertae sedis</taxon>
        <taxon>Babjeviella</taxon>
    </lineage>
</organism>
<dbReference type="AlphaFoldDB" id="A0A1E3QUU5"/>
<dbReference type="GO" id="GO:0000139">
    <property type="term" value="C:Golgi membrane"/>
    <property type="evidence" value="ECO:0007669"/>
    <property type="project" value="UniProtKB-SubCell"/>
</dbReference>
<dbReference type="EMBL" id="KV454429">
    <property type="protein sequence ID" value="ODQ80802.1"/>
    <property type="molecule type" value="Genomic_DNA"/>
</dbReference>
<dbReference type="STRING" id="984486.A0A1E3QUU5"/>
<evidence type="ECO:0000256" key="3">
    <source>
        <dbReference type="ARBA" id="ARBA00022448"/>
    </source>
</evidence>
<keyword evidence="6 10" id="KW-1133">Transmembrane helix</keyword>
<keyword evidence="8 9" id="KW-0472">Membrane</keyword>
<keyword evidence="4 10" id="KW-0812">Transmembrane</keyword>
<evidence type="ECO:0000256" key="6">
    <source>
        <dbReference type="ARBA" id="ARBA00022989"/>
    </source>
</evidence>
<protein>
    <recommendedName>
        <fullName evidence="9">Golgi SNAP receptor complex member 1</fullName>
    </recommendedName>
</protein>
<dbReference type="OrthoDB" id="422156at2759"/>
<comment type="subcellular location">
    <subcellularLocation>
        <location evidence="1">Golgi apparatus membrane</location>
        <topology evidence="1">Single-pass type IV membrane protein</topology>
    </subcellularLocation>
</comment>
<dbReference type="PIRSF" id="PIRSF027109">
    <property type="entry name" value="Golgi_SNARE"/>
    <property type="match status" value="1"/>
</dbReference>
<gene>
    <name evidence="11" type="ORF">BABINDRAFT_7487</name>
</gene>
<keyword evidence="7 9" id="KW-0333">Golgi apparatus</keyword>
<keyword evidence="12" id="KW-1185">Reference proteome</keyword>
<accession>A0A1E3QUU5</accession>
<evidence type="ECO:0000256" key="1">
    <source>
        <dbReference type="ARBA" id="ARBA00004409"/>
    </source>
</evidence>
<dbReference type="PANTHER" id="PTHR21094">
    <property type="entry name" value="GOS-28 SNARE- RELATED"/>
    <property type="match status" value="1"/>
</dbReference>
<evidence type="ECO:0000256" key="8">
    <source>
        <dbReference type="ARBA" id="ARBA00023136"/>
    </source>
</evidence>
<dbReference type="GO" id="GO:0005484">
    <property type="term" value="F:SNAP receptor activity"/>
    <property type="evidence" value="ECO:0007669"/>
    <property type="project" value="EnsemblFungi"/>
</dbReference>
<keyword evidence="5 9" id="KW-0653">Protein transport</keyword>
<dbReference type="InterPro" id="IPR023601">
    <property type="entry name" value="Golgi_SNAP_su1"/>
</dbReference>
<evidence type="ECO:0000313" key="12">
    <source>
        <dbReference type="Proteomes" id="UP000094336"/>
    </source>
</evidence>
<dbReference type="GO" id="GO:0006886">
    <property type="term" value="P:intracellular protein transport"/>
    <property type="evidence" value="ECO:0007669"/>
    <property type="project" value="EnsemblFungi"/>
</dbReference>
<comment type="subunit">
    <text evidence="9">Component of several multiprotein Golgi SNARE complexes.</text>
</comment>
<evidence type="ECO:0000256" key="7">
    <source>
        <dbReference type="ARBA" id="ARBA00023034"/>
    </source>
</evidence>
<name>A0A1E3QUU5_9ASCO</name>
<evidence type="ECO:0000256" key="4">
    <source>
        <dbReference type="ARBA" id="ARBA00022692"/>
    </source>
</evidence>
<comment type="function">
    <text evidence="9">Involved in transport from the ER to the Golgi apparatus as well as in intra-Golgi transport. It belongs to a super-family of proteins called t-SNAREs or soluble NSF (N-ethylmaleimide-sensitive factor) attachment protein receptor.</text>
</comment>
<dbReference type="PANTHER" id="PTHR21094:SF2">
    <property type="entry name" value="GOLGI SNAP RECEPTOR COMPLEX MEMBER 1"/>
    <property type="match status" value="1"/>
</dbReference>
<dbReference type="GeneID" id="30150487"/>
<feature type="transmembrane region" description="Helical" evidence="10">
    <location>
        <begin position="206"/>
        <end position="223"/>
    </location>
</feature>
<evidence type="ECO:0000256" key="5">
    <source>
        <dbReference type="ARBA" id="ARBA00022927"/>
    </source>
</evidence>
<dbReference type="GO" id="GO:0006888">
    <property type="term" value="P:endoplasmic reticulum to Golgi vesicle-mediated transport"/>
    <property type="evidence" value="ECO:0007669"/>
    <property type="project" value="EnsemblFungi"/>
</dbReference>
<evidence type="ECO:0000256" key="10">
    <source>
        <dbReference type="SAM" id="Phobius"/>
    </source>
</evidence>
<evidence type="ECO:0000313" key="11">
    <source>
        <dbReference type="EMBL" id="ODQ80802.1"/>
    </source>
</evidence>
<dbReference type="GO" id="GO:0048219">
    <property type="term" value="P:inter-Golgi cisterna vesicle-mediated transport"/>
    <property type="evidence" value="ECO:0007669"/>
    <property type="project" value="TreeGrafter"/>
</dbReference>
<dbReference type="Proteomes" id="UP000094336">
    <property type="component" value="Unassembled WGS sequence"/>
</dbReference>
<evidence type="ECO:0000256" key="9">
    <source>
        <dbReference type="PIRNR" id="PIRNR027109"/>
    </source>
</evidence>